<keyword evidence="3" id="KW-1185">Reference proteome</keyword>
<reference evidence="2" key="1">
    <citation type="submission" date="2020-12" db="EMBL/GenBank/DDBJ databases">
        <title>Metabolic potential, ecology and presence of endohyphal bacteria is reflected in genomic diversity of Mucoromycotina.</title>
        <authorList>
            <person name="Muszewska A."/>
            <person name="Okrasinska A."/>
            <person name="Steczkiewicz K."/>
            <person name="Drgas O."/>
            <person name="Orlowska M."/>
            <person name="Perlinska-Lenart U."/>
            <person name="Aleksandrzak-Piekarczyk T."/>
            <person name="Szatraj K."/>
            <person name="Zielenkiewicz U."/>
            <person name="Pilsyk S."/>
            <person name="Malc E."/>
            <person name="Mieczkowski P."/>
            <person name="Kruszewska J.S."/>
            <person name="Biernat P."/>
            <person name="Pawlowska J."/>
        </authorList>
    </citation>
    <scope>NUCLEOTIDE SEQUENCE</scope>
    <source>
        <strain evidence="2">WA0000017839</strain>
    </source>
</reference>
<comment type="caution">
    <text evidence="2">The sequence shown here is derived from an EMBL/GenBank/DDBJ whole genome shotgun (WGS) entry which is preliminary data.</text>
</comment>
<dbReference type="Gene3D" id="1.20.1050.10">
    <property type="match status" value="1"/>
</dbReference>
<dbReference type="AlphaFoldDB" id="A0A8H7R972"/>
<dbReference type="OrthoDB" id="414243at2759"/>
<dbReference type="Pfam" id="PF14497">
    <property type="entry name" value="GST_C_3"/>
    <property type="match status" value="1"/>
</dbReference>
<gene>
    <name evidence="2" type="ORF">INT47_008483</name>
</gene>
<evidence type="ECO:0000313" key="2">
    <source>
        <dbReference type="EMBL" id="KAG2207014.1"/>
    </source>
</evidence>
<dbReference type="PANTHER" id="PTHR11571">
    <property type="entry name" value="GLUTATHIONE S-TRANSFERASE"/>
    <property type="match status" value="1"/>
</dbReference>
<dbReference type="GO" id="GO:0004364">
    <property type="term" value="F:glutathione transferase activity"/>
    <property type="evidence" value="ECO:0007669"/>
    <property type="project" value="TreeGrafter"/>
</dbReference>
<proteinExistence type="predicted"/>
<dbReference type="EMBL" id="JAEPRD010000027">
    <property type="protein sequence ID" value="KAG2207014.1"/>
    <property type="molecule type" value="Genomic_DNA"/>
</dbReference>
<dbReference type="InterPro" id="IPR004046">
    <property type="entry name" value="GST_C"/>
</dbReference>
<organism evidence="2 3">
    <name type="scientific">Mucor saturninus</name>
    <dbReference type="NCBI Taxonomy" id="64648"/>
    <lineage>
        <taxon>Eukaryota</taxon>
        <taxon>Fungi</taxon>
        <taxon>Fungi incertae sedis</taxon>
        <taxon>Mucoromycota</taxon>
        <taxon>Mucoromycotina</taxon>
        <taxon>Mucoromycetes</taxon>
        <taxon>Mucorales</taxon>
        <taxon>Mucorineae</taxon>
        <taxon>Mucoraceae</taxon>
        <taxon>Mucor</taxon>
    </lineage>
</organism>
<dbReference type="InterPro" id="IPR036282">
    <property type="entry name" value="Glutathione-S-Trfase_C_sf"/>
</dbReference>
<accession>A0A8H7R972</accession>
<dbReference type="GO" id="GO:0006749">
    <property type="term" value="P:glutathione metabolic process"/>
    <property type="evidence" value="ECO:0007669"/>
    <property type="project" value="TreeGrafter"/>
</dbReference>
<evidence type="ECO:0000259" key="1">
    <source>
        <dbReference type="PROSITE" id="PS50405"/>
    </source>
</evidence>
<dbReference type="InterPro" id="IPR010987">
    <property type="entry name" value="Glutathione-S-Trfase_C-like"/>
</dbReference>
<feature type="domain" description="GST C-terminal" evidence="1">
    <location>
        <begin position="111"/>
        <end position="223"/>
    </location>
</feature>
<sequence>MEKITLYYFDNGNSGKVHVLAMLKSFLILFISSPRSRQKFKLMLEDAGLDHGYVRLAKGEAWGIKKAQLLKDGYISPTLPYIEINGSRFGKTAPIMRYISAKLDNKYNGSNAEENHFLEYATEITESWFDCVKHSFFGDDGKKAEHRVTSTLKYIDLFKKLYTTYTGPYLIGEKITYVDFLVYHLLDDDFALNRLSGSPNLAKFVQSFERRPNMKKYLASLTV</sequence>
<dbReference type="PANTHER" id="PTHR11571:SF150">
    <property type="entry name" value="GLUTATHIONE S-TRANSFERASE"/>
    <property type="match status" value="1"/>
</dbReference>
<dbReference type="SUPFAM" id="SSF47616">
    <property type="entry name" value="GST C-terminal domain-like"/>
    <property type="match status" value="1"/>
</dbReference>
<evidence type="ECO:0000313" key="3">
    <source>
        <dbReference type="Proteomes" id="UP000603453"/>
    </source>
</evidence>
<protein>
    <recommendedName>
        <fullName evidence="1">GST C-terminal domain-containing protein</fullName>
    </recommendedName>
</protein>
<dbReference type="Gene3D" id="3.40.30.10">
    <property type="entry name" value="Glutaredoxin"/>
    <property type="match status" value="1"/>
</dbReference>
<dbReference type="InterPro" id="IPR050213">
    <property type="entry name" value="GST_superfamily"/>
</dbReference>
<dbReference type="PROSITE" id="PS50405">
    <property type="entry name" value="GST_CTER"/>
    <property type="match status" value="1"/>
</dbReference>
<name>A0A8H7R972_9FUNG</name>
<dbReference type="Proteomes" id="UP000603453">
    <property type="component" value="Unassembled WGS sequence"/>
</dbReference>